<comment type="caution">
    <text evidence="2">The sequence shown here is derived from an EMBL/GenBank/DDBJ whole genome shotgun (WGS) entry which is preliminary data.</text>
</comment>
<keyword evidence="1" id="KW-0472">Membrane</keyword>
<dbReference type="InterPro" id="IPR021683">
    <property type="entry name" value="DUF3267"/>
</dbReference>
<feature type="transmembrane region" description="Helical" evidence="1">
    <location>
        <begin position="53"/>
        <end position="77"/>
    </location>
</feature>
<protein>
    <submittedName>
        <fullName evidence="2">DUF3267 domain-containing protein</fullName>
    </submittedName>
</protein>
<keyword evidence="1" id="KW-1133">Transmembrane helix</keyword>
<keyword evidence="1" id="KW-0812">Transmembrane</keyword>
<evidence type="ECO:0000313" key="3">
    <source>
        <dbReference type="Proteomes" id="UP001056429"/>
    </source>
</evidence>
<evidence type="ECO:0000256" key="1">
    <source>
        <dbReference type="SAM" id="Phobius"/>
    </source>
</evidence>
<feature type="transmembrane region" description="Helical" evidence="1">
    <location>
        <begin position="140"/>
        <end position="161"/>
    </location>
</feature>
<evidence type="ECO:0000313" key="2">
    <source>
        <dbReference type="EMBL" id="MCM1991617.1"/>
    </source>
</evidence>
<feature type="transmembrane region" description="Helical" evidence="1">
    <location>
        <begin position="114"/>
        <end position="134"/>
    </location>
</feature>
<gene>
    <name evidence="2" type="ORF">KDK92_17920</name>
</gene>
<keyword evidence="3" id="KW-1185">Reference proteome</keyword>
<dbReference type="RefSeq" id="WP_250860760.1">
    <property type="nucleotide sequence ID" value="NZ_JAGSOJ010000004.1"/>
</dbReference>
<organism evidence="2 3">
    <name type="scientific">Oceanirhabdus seepicola</name>
    <dbReference type="NCBI Taxonomy" id="2828781"/>
    <lineage>
        <taxon>Bacteria</taxon>
        <taxon>Bacillati</taxon>
        <taxon>Bacillota</taxon>
        <taxon>Clostridia</taxon>
        <taxon>Eubacteriales</taxon>
        <taxon>Clostridiaceae</taxon>
        <taxon>Oceanirhabdus</taxon>
    </lineage>
</organism>
<reference evidence="2" key="2">
    <citation type="submission" date="2021-04" db="EMBL/GenBank/DDBJ databases">
        <authorList>
            <person name="Dong X."/>
        </authorList>
    </citation>
    <scope>NUCLEOTIDE SEQUENCE</scope>
    <source>
        <strain evidence="2">ZWT</strain>
    </source>
</reference>
<feature type="transmembrane region" description="Helical" evidence="1">
    <location>
        <begin position="20"/>
        <end position="41"/>
    </location>
</feature>
<sequence length="188" mass="21308">MKKKELDNSFKVVDKTFSMAKANVISIFIILPIYITLSIVYNEVCGYEKTSPFNFIMIGILVVAGLVLHEFLHGFVWQLFCERKWKSINFGFNIKTFSPYAHCKEVLPINQYRLGTIAPAIFTGVIPFIFALIFKNNVLATASILLICVACGDFMILYTIAKEKSTSLVIDHPTMCGCQVYRKKIKIS</sequence>
<dbReference type="Proteomes" id="UP001056429">
    <property type="component" value="Unassembled WGS sequence"/>
</dbReference>
<reference evidence="2" key="1">
    <citation type="journal article" date="2021" name="mSystems">
        <title>Bacteria and Archaea Synergistically Convert Glycine Betaine to Biogenic Methane in the Formosa Cold Seep of the South China Sea.</title>
        <authorList>
            <person name="Li L."/>
            <person name="Zhang W."/>
            <person name="Zhang S."/>
            <person name="Song L."/>
            <person name="Sun Q."/>
            <person name="Zhang H."/>
            <person name="Xiang H."/>
            <person name="Dong X."/>
        </authorList>
    </citation>
    <scope>NUCLEOTIDE SEQUENCE</scope>
    <source>
        <strain evidence="2">ZWT</strain>
    </source>
</reference>
<dbReference type="AlphaFoldDB" id="A0A9J6P676"/>
<name>A0A9J6P676_9CLOT</name>
<dbReference type="EMBL" id="JAGSOJ010000004">
    <property type="protein sequence ID" value="MCM1991617.1"/>
    <property type="molecule type" value="Genomic_DNA"/>
</dbReference>
<dbReference type="Pfam" id="PF11667">
    <property type="entry name" value="DUF3267"/>
    <property type="match status" value="1"/>
</dbReference>
<proteinExistence type="predicted"/>
<accession>A0A9J6P676</accession>